<reference evidence="10 11" key="1">
    <citation type="submission" date="2019-09" db="EMBL/GenBank/DDBJ databases">
        <title>FDA dAtabase for Regulatory Grade micrObial Sequences (FDA-ARGOS): Supporting development and validation of Infectious Disease Dx tests.</title>
        <authorList>
            <person name="Sciortino C."/>
            <person name="Tallon L."/>
            <person name="Sadzewicz L."/>
            <person name="Vavikolanu K."/>
            <person name="Mehta A."/>
            <person name="Aluvathingal J."/>
            <person name="Nadendla S."/>
            <person name="Nandy P."/>
            <person name="Geyer C."/>
            <person name="Yan Y."/>
            <person name="Sichtig H."/>
        </authorList>
    </citation>
    <scope>NUCLEOTIDE SEQUENCE [LARGE SCALE GENOMIC DNA]</scope>
    <source>
        <strain evidence="10 11">FDAARGOS_664</strain>
    </source>
</reference>
<dbReference type="PANTHER" id="PTHR30576">
    <property type="entry name" value="COLANIC BIOSYNTHESIS UDP-GLUCOSE LIPID CARRIER TRANSFERASE"/>
    <property type="match status" value="1"/>
</dbReference>
<dbReference type="GO" id="GO:0005886">
    <property type="term" value="C:plasma membrane"/>
    <property type="evidence" value="ECO:0007669"/>
    <property type="project" value="UniProtKB-SubCell"/>
</dbReference>
<accession>A0A5P2HD13</accession>
<dbReference type="InterPro" id="IPR003362">
    <property type="entry name" value="Bact_transf"/>
</dbReference>
<dbReference type="EMBL" id="CP044067">
    <property type="protein sequence ID" value="QET06147.1"/>
    <property type="molecule type" value="Genomic_DNA"/>
</dbReference>
<evidence type="ECO:0000256" key="5">
    <source>
        <dbReference type="ARBA" id="ARBA00022692"/>
    </source>
</evidence>
<dbReference type="Proteomes" id="UP000322822">
    <property type="component" value="Chromosome 2"/>
</dbReference>
<name>A0A5P2HD13_9BURK</name>
<evidence type="ECO:0000256" key="1">
    <source>
        <dbReference type="ARBA" id="ARBA00004236"/>
    </source>
</evidence>
<comment type="similarity">
    <text evidence="2">Belongs to the bacterial sugar transferase family.</text>
</comment>
<evidence type="ECO:0000313" key="11">
    <source>
        <dbReference type="Proteomes" id="UP000322822"/>
    </source>
</evidence>
<protein>
    <submittedName>
        <fullName evidence="10">Sugar transferase</fullName>
    </submittedName>
</protein>
<organism evidence="10 11">
    <name type="scientific">Cupriavidus pauculus</name>
    <dbReference type="NCBI Taxonomy" id="82633"/>
    <lineage>
        <taxon>Bacteria</taxon>
        <taxon>Pseudomonadati</taxon>
        <taxon>Pseudomonadota</taxon>
        <taxon>Betaproteobacteria</taxon>
        <taxon>Burkholderiales</taxon>
        <taxon>Burkholderiaceae</taxon>
        <taxon>Cupriavidus</taxon>
    </lineage>
</organism>
<evidence type="ECO:0000256" key="4">
    <source>
        <dbReference type="ARBA" id="ARBA00022679"/>
    </source>
</evidence>
<dbReference type="Pfam" id="PF02397">
    <property type="entry name" value="Bac_transf"/>
    <property type="match status" value="1"/>
</dbReference>
<evidence type="ECO:0000313" key="10">
    <source>
        <dbReference type="EMBL" id="QET06147.1"/>
    </source>
</evidence>
<keyword evidence="5 8" id="KW-0812">Transmembrane</keyword>
<dbReference type="PANTHER" id="PTHR30576:SF4">
    <property type="entry name" value="UNDECAPRENYL-PHOSPHATE GALACTOSE PHOSPHOTRANSFERASE"/>
    <property type="match status" value="1"/>
</dbReference>
<feature type="domain" description="Bacterial sugar transferase" evidence="9">
    <location>
        <begin position="56"/>
        <end position="246"/>
    </location>
</feature>
<keyword evidence="7 8" id="KW-0472">Membrane</keyword>
<dbReference type="GO" id="GO:0016780">
    <property type="term" value="F:phosphotransferase activity, for other substituted phosphate groups"/>
    <property type="evidence" value="ECO:0007669"/>
    <property type="project" value="TreeGrafter"/>
</dbReference>
<feature type="transmembrane region" description="Helical" evidence="8">
    <location>
        <begin position="59"/>
        <end position="82"/>
    </location>
</feature>
<gene>
    <name evidence="10" type="ORF">FOB72_29980</name>
</gene>
<dbReference type="OrthoDB" id="9808602at2"/>
<evidence type="ECO:0000259" key="9">
    <source>
        <dbReference type="Pfam" id="PF02397"/>
    </source>
</evidence>
<keyword evidence="4 10" id="KW-0808">Transferase</keyword>
<keyword evidence="6 8" id="KW-1133">Transmembrane helix</keyword>
<proteinExistence type="inferred from homology"/>
<dbReference type="AlphaFoldDB" id="A0A5P2HD13"/>
<evidence type="ECO:0000256" key="3">
    <source>
        <dbReference type="ARBA" id="ARBA00022475"/>
    </source>
</evidence>
<evidence type="ECO:0000256" key="2">
    <source>
        <dbReference type="ARBA" id="ARBA00006464"/>
    </source>
</evidence>
<sequence length="252" mass="28153">MRLRFLKSLLSRAGILPSHLTANISASLSPDLAEAREGTKPRVEPRYAGALGHATKRAFDVSAALTLLILLSPLMLTVALLVMRDGGACVYGHTRVGMDGRKFRCLKFRSMVRNADAVLQALLANDPAARAEWEKDFKLRNDVRVTRLGRFIRKTSIDELPQLWNVVRGDMSLVGPRPVVEKELERYGDSVSYYLRVLPGITGLWQVSGRNDADYDKRVMLDVAYVRNWTFAGDIVILFKTIGVVIYGRGAY</sequence>
<evidence type="ECO:0000256" key="6">
    <source>
        <dbReference type="ARBA" id="ARBA00022989"/>
    </source>
</evidence>
<evidence type="ECO:0000256" key="8">
    <source>
        <dbReference type="SAM" id="Phobius"/>
    </source>
</evidence>
<evidence type="ECO:0000256" key="7">
    <source>
        <dbReference type="ARBA" id="ARBA00023136"/>
    </source>
</evidence>
<comment type="subcellular location">
    <subcellularLocation>
        <location evidence="1">Cell membrane</location>
    </subcellularLocation>
</comment>
<keyword evidence="3" id="KW-1003">Cell membrane</keyword>